<accession>A0ABS7G672</accession>
<evidence type="ECO:0000256" key="1">
    <source>
        <dbReference type="SAM" id="Phobius"/>
    </source>
</evidence>
<gene>
    <name evidence="2" type="ORF">K1Y72_33825</name>
</gene>
<keyword evidence="1" id="KW-0812">Transmembrane</keyword>
<evidence type="ECO:0000313" key="3">
    <source>
        <dbReference type="Proteomes" id="UP000774570"/>
    </source>
</evidence>
<protein>
    <recommendedName>
        <fullName evidence="4">PH domain-containing protein</fullName>
    </recommendedName>
</protein>
<keyword evidence="1" id="KW-0472">Membrane</keyword>
<feature type="transmembrane region" description="Helical" evidence="1">
    <location>
        <begin position="47"/>
        <end position="65"/>
    </location>
</feature>
<dbReference type="RefSeq" id="WP_220170610.1">
    <property type="nucleotide sequence ID" value="NZ_JAIBOA010000033.1"/>
</dbReference>
<reference evidence="2 3" key="1">
    <citation type="submission" date="2021-07" db="EMBL/GenBank/DDBJ databases">
        <title>Actinomadura sp. PM05-2 isolated from lichen.</title>
        <authorList>
            <person name="Somphong A."/>
            <person name="Phongsopitanun W."/>
            <person name="Tanasupawat S."/>
            <person name="Peongsungnone V."/>
        </authorList>
    </citation>
    <scope>NUCLEOTIDE SEQUENCE [LARGE SCALE GENOMIC DNA]</scope>
    <source>
        <strain evidence="2 3">PM05-2</strain>
    </source>
</reference>
<keyword evidence="3" id="KW-1185">Reference proteome</keyword>
<dbReference type="EMBL" id="JAIBOA010000033">
    <property type="protein sequence ID" value="MBW8487374.1"/>
    <property type="molecule type" value="Genomic_DNA"/>
</dbReference>
<proteinExistence type="predicted"/>
<feature type="transmembrane region" description="Helical" evidence="1">
    <location>
        <begin position="7"/>
        <end position="27"/>
    </location>
</feature>
<evidence type="ECO:0000313" key="2">
    <source>
        <dbReference type="EMBL" id="MBW8487374.1"/>
    </source>
</evidence>
<keyword evidence="1" id="KW-1133">Transmembrane helix</keyword>
<feature type="transmembrane region" description="Helical" evidence="1">
    <location>
        <begin position="169"/>
        <end position="188"/>
    </location>
</feature>
<sequence length="189" mass="20501">MTIRSNWQILCGLVVALFGGMFFWPLVSPSSGGPAAWAEVLEKPLQTLFVSMFIVWGTLRMRPAILMSRTGMVVRGILLDHIIPWGAVREAYAKSCITVVYTGPDGAPVEAEAMVFGSGKGNYGSPIKRERVVSEITARATHHALVARTMAVEPGDGTGRKRWVRTTSIVSAASFGGYFVTSALFMIFT</sequence>
<dbReference type="Proteomes" id="UP000774570">
    <property type="component" value="Unassembled WGS sequence"/>
</dbReference>
<evidence type="ECO:0008006" key="4">
    <source>
        <dbReference type="Google" id="ProtNLM"/>
    </source>
</evidence>
<organism evidence="2 3">
    <name type="scientific">Actinomadura parmotrematis</name>
    <dbReference type="NCBI Taxonomy" id="2864039"/>
    <lineage>
        <taxon>Bacteria</taxon>
        <taxon>Bacillati</taxon>
        <taxon>Actinomycetota</taxon>
        <taxon>Actinomycetes</taxon>
        <taxon>Streptosporangiales</taxon>
        <taxon>Thermomonosporaceae</taxon>
        <taxon>Actinomadura</taxon>
    </lineage>
</organism>
<name>A0ABS7G672_9ACTN</name>
<comment type="caution">
    <text evidence="2">The sequence shown here is derived from an EMBL/GenBank/DDBJ whole genome shotgun (WGS) entry which is preliminary data.</text>
</comment>